<dbReference type="InterPro" id="IPR004681">
    <property type="entry name" value="TRAP_DctM"/>
</dbReference>
<reference evidence="12" key="1">
    <citation type="submission" date="2022-02" db="EMBL/GenBank/DDBJ databases">
        <title>Vibrio sp. nov, a new bacterium isolated from seawater.</title>
        <authorList>
            <person name="Yuan Y."/>
        </authorList>
    </citation>
    <scope>NUCLEOTIDE SEQUENCE</scope>
    <source>
        <strain evidence="12">ZSDZ65</strain>
    </source>
</reference>
<feature type="transmembrane region" description="Helical" evidence="9">
    <location>
        <begin position="108"/>
        <end position="129"/>
    </location>
</feature>
<evidence type="ECO:0000256" key="3">
    <source>
        <dbReference type="ARBA" id="ARBA00022475"/>
    </source>
</evidence>
<evidence type="ECO:0000256" key="9">
    <source>
        <dbReference type="SAM" id="Phobius"/>
    </source>
</evidence>
<dbReference type="NCBIfam" id="TIGR00786">
    <property type="entry name" value="dctM"/>
    <property type="match status" value="1"/>
</dbReference>
<evidence type="ECO:0000313" key="13">
    <source>
        <dbReference type="Proteomes" id="UP001155587"/>
    </source>
</evidence>
<keyword evidence="13" id="KW-1185">Reference proteome</keyword>
<dbReference type="InterPro" id="IPR055348">
    <property type="entry name" value="DctQ"/>
</dbReference>
<name>A0A9X3CNY3_9VIBR</name>
<evidence type="ECO:0000256" key="8">
    <source>
        <dbReference type="RuleBase" id="RU369079"/>
    </source>
</evidence>
<feature type="domain" description="Tripartite ATP-independent periplasmic transporters DctQ component" evidence="10">
    <location>
        <begin position="45"/>
        <end position="173"/>
    </location>
</feature>
<dbReference type="PANTHER" id="PTHR33362">
    <property type="entry name" value="SIALIC ACID TRAP TRANSPORTER PERMEASE PROTEIN SIAT-RELATED"/>
    <property type="match status" value="1"/>
</dbReference>
<gene>
    <name evidence="12" type="ORF">MD535_12930</name>
</gene>
<evidence type="ECO:0000259" key="11">
    <source>
        <dbReference type="Pfam" id="PF06808"/>
    </source>
</evidence>
<dbReference type="RefSeq" id="WP_265675443.1">
    <property type="nucleotide sequence ID" value="NZ_JAKRRY010000016.1"/>
</dbReference>
<evidence type="ECO:0000313" key="12">
    <source>
        <dbReference type="EMBL" id="MCW8346903.1"/>
    </source>
</evidence>
<organism evidence="12 13">
    <name type="scientific">Vibrio qingdaonensis</name>
    <dbReference type="NCBI Taxonomy" id="2829491"/>
    <lineage>
        <taxon>Bacteria</taxon>
        <taxon>Pseudomonadati</taxon>
        <taxon>Pseudomonadota</taxon>
        <taxon>Gammaproteobacteria</taxon>
        <taxon>Vibrionales</taxon>
        <taxon>Vibrionaceae</taxon>
        <taxon>Vibrio</taxon>
    </lineage>
</organism>
<dbReference type="GO" id="GO:0022857">
    <property type="term" value="F:transmembrane transporter activity"/>
    <property type="evidence" value="ECO:0007669"/>
    <property type="project" value="UniProtKB-UniRule"/>
</dbReference>
<dbReference type="PANTHER" id="PTHR33362:SF2">
    <property type="entry name" value="TRAP TRANSPORTER LARGE PERMEASE PROTEIN"/>
    <property type="match status" value="1"/>
</dbReference>
<feature type="transmembrane region" description="Helical" evidence="9">
    <location>
        <begin position="491"/>
        <end position="513"/>
    </location>
</feature>
<feature type="transmembrane region" description="Helical" evidence="9">
    <location>
        <begin position="316"/>
        <end position="339"/>
    </location>
</feature>
<accession>A0A9X3CNY3</accession>
<keyword evidence="5 9" id="KW-0812">Transmembrane</keyword>
<dbReference type="Pfam" id="PF04290">
    <property type="entry name" value="DctQ"/>
    <property type="match status" value="1"/>
</dbReference>
<feature type="transmembrane region" description="Helical" evidence="9">
    <location>
        <begin position="578"/>
        <end position="604"/>
    </location>
</feature>
<feature type="transmembrane region" description="Helical" evidence="9">
    <location>
        <begin position="33"/>
        <end position="54"/>
    </location>
</feature>
<dbReference type="AlphaFoldDB" id="A0A9X3CNY3"/>
<evidence type="ECO:0000259" key="10">
    <source>
        <dbReference type="Pfam" id="PF04290"/>
    </source>
</evidence>
<dbReference type="GO" id="GO:0005886">
    <property type="term" value="C:plasma membrane"/>
    <property type="evidence" value="ECO:0007669"/>
    <property type="project" value="UniProtKB-SubCell"/>
</dbReference>
<comment type="caution">
    <text evidence="12">The sequence shown here is derived from an EMBL/GenBank/DDBJ whole genome shotgun (WGS) entry which is preliminary data.</text>
</comment>
<feature type="transmembrane region" description="Helical" evidence="9">
    <location>
        <begin position="269"/>
        <end position="287"/>
    </location>
</feature>
<dbReference type="EMBL" id="JAKRRY010000016">
    <property type="protein sequence ID" value="MCW8346903.1"/>
    <property type="molecule type" value="Genomic_DNA"/>
</dbReference>
<keyword evidence="2 8" id="KW-0813">Transport</keyword>
<evidence type="ECO:0000256" key="2">
    <source>
        <dbReference type="ARBA" id="ARBA00022448"/>
    </source>
</evidence>
<keyword evidence="3" id="KW-1003">Cell membrane</keyword>
<keyword evidence="7 9" id="KW-0472">Membrane</keyword>
<dbReference type="InterPro" id="IPR010656">
    <property type="entry name" value="DctM"/>
</dbReference>
<proteinExistence type="predicted"/>
<evidence type="ECO:0000256" key="6">
    <source>
        <dbReference type="ARBA" id="ARBA00022989"/>
    </source>
</evidence>
<feature type="transmembrane region" description="Helical" evidence="9">
    <location>
        <begin position="360"/>
        <end position="380"/>
    </location>
</feature>
<sequence length="647" mass="69574">MAEIINKITNRDNEMPSGWKAQVIGLYKRLDTLMSAILITLISLMSVLIVYQVFTRYVLGSASGTSQELLIYSMIWLAFLGSAVCFGKGSHLSLPLVYDMLTPKKQNVITTLNATLVCLLAVIMIVGGLGAVEKNASFLTPMMQVSMSVLQSILWLAGGLMIIQQVGRVIELIGFNKTLAMSFATSSAILLVIAVVYTFFQSTEYYEYLVDEHIEITSTIVLFTVFFALLAISLPIAVGLAYSGLIALSLQLDFEMLIMTSSEKLFSGLESFGFLALPFFILAGNLMNQGGIARRLIELALLIGRKIPGSLWHSNVIVNMLFGCLSGSGIAAATAIGGVMTPMAKEKGYDMSVTTAINAASAPTGMLIPPTGVFIIYSMITGGSASIAAMFLAGYIPGLMMGLSVVVAAYFYAKRLGYKTDTESKSLKSILDVVWKTVPSLTMIVVIIGGILTGVFTAIEAGGIAVLYSLVLSLCYRTLTWSSLAKTLRDSALMSAVILFLISCSGLMSWSMTFASIPDTIGELLVTVSDNKIVLLLLMNVTLLLVGIFMDMAPALLIFTPIFYPVAMSLGVDPVQFGVIIVYNLCMGLITPPVGTVLFVSCSVTGQKITSIVKPLLPIFLLQFIGLMLITYFPIFTMGLPNLFGVN</sequence>
<feature type="transmembrane region" description="Helical" evidence="9">
    <location>
        <begin position="220"/>
        <end position="248"/>
    </location>
</feature>
<feature type="domain" description="TRAP C4-dicarboxylate transport system permease DctM subunit" evidence="11">
    <location>
        <begin position="223"/>
        <end position="634"/>
    </location>
</feature>
<dbReference type="Proteomes" id="UP001155587">
    <property type="component" value="Unassembled WGS sequence"/>
</dbReference>
<feature type="transmembrane region" description="Helical" evidence="9">
    <location>
        <begin position="616"/>
        <end position="635"/>
    </location>
</feature>
<feature type="transmembrane region" description="Helical" evidence="9">
    <location>
        <begin position="386"/>
        <end position="412"/>
    </location>
</feature>
<feature type="transmembrane region" description="Helical" evidence="9">
    <location>
        <begin position="149"/>
        <end position="167"/>
    </location>
</feature>
<comment type="subcellular location">
    <subcellularLocation>
        <location evidence="1 8">Cell inner membrane</location>
        <topology evidence="1 8">Multi-pass membrane protein</topology>
    </subcellularLocation>
</comment>
<evidence type="ECO:0000256" key="5">
    <source>
        <dbReference type="ARBA" id="ARBA00022692"/>
    </source>
</evidence>
<feature type="transmembrane region" description="Helical" evidence="9">
    <location>
        <begin position="69"/>
        <end position="87"/>
    </location>
</feature>
<feature type="transmembrane region" description="Helical" evidence="9">
    <location>
        <begin position="433"/>
        <end position="455"/>
    </location>
</feature>
<feature type="transmembrane region" description="Helical" evidence="9">
    <location>
        <begin position="533"/>
        <end position="550"/>
    </location>
</feature>
<evidence type="ECO:0000256" key="7">
    <source>
        <dbReference type="ARBA" id="ARBA00023136"/>
    </source>
</evidence>
<evidence type="ECO:0000256" key="1">
    <source>
        <dbReference type="ARBA" id="ARBA00004429"/>
    </source>
</evidence>
<feature type="transmembrane region" description="Helical" evidence="9">
    <location>
        <begin position="179"/>
        <end position="200"/>
    </location>
</feature>
<protein>
    <submittedName>
        <fullName evidence="12">TRAP transporter large permease subunit</fullName>
    </submittedName>
</protein>
<feature type="transmembrane region" description="Helical" evidence="9">
    <location>
        <begin position="555"/>
        <end position="572"/>
    </location>
</feature>
<comment type="function">
    <text evidence="8">Part of the tripartite ATP-independent periplasmic (TRAP) transport system.</text>
</comment>
<keyword evidence="6 9" id="KW-1133">Transmembrane helix</keyword>
<evidence type="ECO:0000256" key="4">
    <source>
        <dbReference type="ARBA" id="ARBA00022519"/>
    </source>
</evidence>
<keyword evidence="4 8" id="KW-0997">Cell inner membrane</keyword>
<dbReference type="Pfam" id="PF06808">
    <property type="entry name" value="DctM"/>
    <property type="match status" value="1"/>
</dbReference>
<feature type="transmembrane region" description="Helical" evidence="9">
    <location>
        <begin position="461"/>
        <end position="479"/>
    </location>
</feature>